<dbReference type="InterPro" id="IPR036390">
    <property type="entry name" value="WH_DNA-bd_sf"/>
</dbReference>
<dbReference type="PROSITE" id="PS51118">
    <property type="entry name" value="HTH_HXLR"/>
    <property type="match status" value="1"/>
</dbReference>
<keyword evidence="3" id="KW-0804">Transcription</keyword>
<dbReference type="Gene3D" id="1.10.10.10">
    <property type="entry name" value="Winged helix-like DNA-binding domain superfamily/Winged helix DNA-binding domain"/>
    <property type="match status" value="1"/>
</dbReference>
<evidence type="ECO:0000256" key="1">
    <source>
        <dbReference type="ARBA" id="ARBA00023015"/>
    </source>
</evidence>
<name>A0ABQ4N7S0_9BACL</name>
<dbReference type="EMBL" id="BOVJ01000075">
    <property type="protein sequence ID" value="GIQ63961.1"/>
    <property type="molecule type" value="Genomic_DNA"/>
</dbReference>
<dbReference type="InterPro" id="IPR036388">
    <property type="entry name" value="WH-like_DNA-bd_sf"/>
</dbReference>
<protein>
    <submittedName>
        <fullName evidence="5">HTH-type transcriptional activator HxlR</fullName>
    </submittedName>
</protein>
<evidence type="ECO:0000259" key="4">
    <source>
        <dbReference type="PROSITE" id="PS51118"/>
    </source>
</evidence>
<accession>A0ABQ4N7S0</accession>
<comment type="caution">
    <text evidence="5">The sequence shown here is derived from an EMBL/GenBank/DDBJ whole genome shotgun (WGS) entry which is preliminary data.</text>
</comment>
<dbReference type="PANTHER" id="PTHR33204">
    <property type="entry name" value="TRANSCRIPTIONAL REGULATOR, MARR FAMILY"/>
    <property type="match status" value="1"/>
</dbReference>
<reference evidence="5 6" key="1">
    <citation type="submission" date="2021-04" db="EMBL/GenBank/DDBJ databases">
        <title>Draft genome sequence of Paenibacillus cisolokensis, LC2-13A.</title>
        <authorList>
            <person name="Uke A."/>
            <person name="Chhe C."/>
            <person name="Baramee S."/>
            <person name="Kosugi A."/>
        </authorList>
    </citation>
    <scope>NUCLEOTIDE SEQUENCE [LARGE SCALE GENOMIC DNA]</scope>
    <source>
        <strain evidence="5 6">LC2-13A</strain>
    </source>
</reference>
<organism evidence="5 6">
    <name type="scientific">Paenibacillus cisolokensis</name>
    <dbReference type="NCBI Taxonomy" id="1658519"/>
    <lineage>
        <taxon>Bacteria</taxon>
        <taxon>Bacillati</taxon>
        <taxon>Bacillota</taxon>
        <taxon>Bacilli</taxon>
        <taxon>Bacillales</taxon>
        <taxon>Paenibacillaceae</taxon>
        <taxon>Paenibacillus</taxon>
    </lineage>
</organism>
<dbReference type="SUPFAM" id="SSF46785">
    <property type="entry name" value="Winged helix' DNA-binding domain"/>
    <property type="match status" value="1"/>
</dbReference>
<keyword evidence="2" id="KW-0238">DNA-binding</keyword>
<proteinExistence type="predicted"/>
<evidence type="ECO:0000256" key="3">
    <source>
        <dbReference type="ARBA" id="ARBA00023163"/>
    </source>
</evidence>
<keyword evidence="1" id="KW-0805">Transcription regulation</keyword>
<dbReference type="InterPro" id="IPR002577">
    <property type="entry name" value="HTH_HxlR"/>
</dbReference>
<dbReference type="Pfam" id="PF01638">
    <property type="entry name" value="HxlR"/>
    <property type="match status" value="1"/>
</dbReference>
<evidence type="ECO:0000256" key="2">
    <source>
        <dbReference type="ARBA" id="ARBA00023125"/>
    </source>
</evidence>
<dbReference type="PANTHER" id="PTHR33204:SF29">
    <property type="entry name" value="TRANSCRIPTIONAL REGULATOR"/>
    <property type="match status" value="1"/>
</dbReference>
<evidence type="ECO:0000313" key="6">
    <source>
        <dbReference type="Proteomes" id="UP000680304"/>
    </source>
</evidence>
<sequence>MRLSEKRFRRERSDVVGYWRKVEADDSLVFGSAGNEAILRIKAAACAHNAKILTNQLRELEEDLLIRRKVYPVYPAKVEYSLTEHGKSIIPILDMMKKWGENYKETVLNYTDEAPESSVVQK</sequence>
<evidence type="ECO:0000313" key="5">
    <source>
        <dbReference type="EMBL" id="GIQ63961.1"/>
    </source>
</evidence>
<gene>
    <name evidence="5" type="primary">hxlR</name>
    <name evidence="5" type="ORF">PACILC2_25290</name>
</gene>
<dbReference type="Proteomes" id="UP000680304">
    <property type="component" value="Unassembled WGS sequence"/>
</dbReference>
<feature type="domain" description="HTH hxlR-type" evidence="4">
    <location>
        <begin position="4"/>
        <end position="108"/>
    </location>
</feature>
<keyword evidence="6" id="KW-1185">Reference proteome</keyword>